<dbReference type="PROSITE" id="PS50109">
    <property type="entry name" value="HIS_KIN"/>
    <property type="match status" value="1"/>
</dbReference>
<dbReference type="FunFam" id="3.30.565.10:FF:000006">
    <property type="entry name" value="Sensor histidine kinase WalK"/>
    <property type="match status" value="1"/>
</dbReference>
<evidence type="ECO:0000259" key="16">
    <source>
        <dbReference type="PROSITE" id="PS50109"/>
    </source>
</evidence>
<evidence type="ECO:0000256" key="14">
    <source>
        <dbReference type="ARBA" id="ARBA00023136"/>
    </source>
</evidence>
<dbReference type="InterPro" id="IPR050428">
    <property type="entry name" value="TCS_sensor_his_kinase"/>
</dbReference>
<keyword evidence="10" id="KW-0418">Kinase</keyword>
<keyword evidence="11" id="KW-0067">ATP-binding</keyword>
<dbReference type="CDD" id="cd00075">
    <property type="entry name" value="HATPase"/>
    <property type="match status" value="1"/>
</dbReference>
<keyword evidence="6" id="KW-0597">Phosphoprotein</keyword>
<evidence type="ECO:0000313" key="18">
    <source>
        <dbReference type="EMBL" id="SFE35178.1"/>
    </source>
</evidence>
<feature type="transmembrane region" description="Helical" evidence="15">
    <location>
        <begin position="150"/>
        <end position="172"/>
    </location>
</feature>
<dbReference type="Proteomes" id="UP000199474">
    <property type="component" value="Unassembled WGS sequence"/>
</dbReference>
<evidence type="ECO:0000256" key="4">
    <source>
        <dbReference type="ARBA" id="ARBA00015735"/>
    </source>
</evidence>
<keyword evidence="9" id="KW-0547">Nucleotide-binding</keyword>
<dbReference type="SMART" id="SM00387">
    <property type="entry name" value="HATPase_c"/>
    <property type="match status" value="1"/>
</dbReference>
<evidence type="ECO:0000256" key="3">
    <source>
        <dbReference type="ARBA" id="ARBA00012438"/>
    </source>
</evidence>
<dbReference type="GO" id="GO:0000155">
    <property type="term" value="F:phosphorelay sensor kinase activity"/>
    <property type="evidence" value="ECO:0007669"/>
    <property type="project" value="InterPro"/>
</dbReference>
<evidence type="ECO:0000256" key="13">
    <source>
        <dbReference type="ARBA" id="ARBA00023012"/>
    </source>
</evidence>
<dbReference type="Gene3D" id="1.10.287.130">
    <property type="match status" value="1"/>
</dbReference>
<comment type="subcellular location">
    <subcellularLocation>
        <location evidence="2">Cell membrane</location>
        <topology evidence="2">Multi-pass membrane protein</topology>
    </subcellularLocation>
</comment>
<proteinExistence type="predicted"/>
<dbReference type="EMBL" id="FOMR01000013">
    <property type="protein sequence ID" value="SFE35178.1"/>
    <property type="molecule type" value="Genomic_DNA"/>
</dbReference>
<reference evidence="19" key="1">
    <citation type="submission" date="2016-10" db="EMBL/GenBank/DDBJ databases">
        <authorList>
            <person name="Varghese N."/>
            <person name="Submissions S."/>
        </authorList>
    </citation>
    <scope>NUCLEOTIDE SEQUENCE [LARGE SCALE GENOMIC DNA]</scope>
    <source>
        <strain evidence="19">DSM 22530</strain>
    </source>
</reference>
<gene>
    <name evidence="18" type="ORF">SAMN05216238_11368</name>
</gene>
<name>A0A1I1ZUY3_9BACI</name>
<sequence>MKLSVKIRLFSSLFMLILILLVNTSIYYLFHAQSLDREMADLNTQTNEIISTLNENPDISQNDMLDAFLPTEGMIRVIDESGSYIVEVMKADYRELQGRYVTSESRSIISMENQADFATVAKPVIWENGDVVTLQIYKKLTSHTSTMETLFFVLVVASLIMLIPTIVAGSFLSRVITRPVGELTEAMKENTIYGSWKKISADDQSKDELYEMKVTFNRMIDHLRENFEKQEMFVSDASHELKTPISIVKSYSQLMKRRGADNPELLEESTEAIESQADRMQKLVEQMLLLAKSKDQDVYKLFNLIELGRSTAETFNGAYERDIIFNTSAQALQVNGSRDQLEQVLYILMDNAIKYSEEAVTLSIREKGRHAEITVKDNGLGISEADQEKIFDRFYRVDKSRSRETGGTGLGLSIAKAIAEAHGGKINISSTLGKGTVVTLSLPIHPTHEN</sequence>
<dbReference type="EC" id="2.7.13.3" evidence="3"/>
<dbReference type="OrthoDB" id="9786919at2"/>
<keyword evidence="13" id="KW-0902">Two-component regulatory system</keyword>
<keyword evidence="5" id="KW-1003">Cell membrane</keyword>
<dbReference type="PANTHER" id="PTHR45436:SF5">
    <property type="entry name" value="SENSOR HISTIDINE KINASE TRCS"/>
    <property type="match status" value="1"/>
</dbReference>
<evidence type="ECO:0000256" key="12">
    <source>
        <dbReference type="ARBA" id="ARBA00022989"/>
    </source>
</evidence>
<evidence type="ECO:0000313" key="19">
    <source>
        <dbReference type="Proteomes" id="UP000199474"/>
    </source>
</evidence>
<evidence type="ECO:0000256" key="7">
    <source>
        <dbReference type="ARBA" id="ARBA00022679"/>
    </source>
</evidence>
<organism evidence="18 19">
    <name type="scientific">Lentibacillus persicus</name>
    <dbReference type="NCBI Taxonomy" id="640948"/>
    <lineage>
        <taxon>Bacteria</taxon>
        <taxon>Bacillati</taxon>
        <taxon>Bacillota</taxon>
        <taxon>Bacilli</taxon>
        <taxon>Bacillales</taxon>
        <taxon>Bacillaceae</taxon>
        <taxon>Lentibacillus</taxon>
    </lineage>
</organism>
<dbReference type="Pfam" id="PF18719">
    <property type="entry name" value="ArlS_N"/>
    <property type="match status" value="1"/>
</dbReference>
<dbReference type="PRINTS" id="PR00344">
    <property type="entry name" value="BCTRLSENSOR"/>
</dbReference>
<keyword evidence="12 15" id="KW-1133">Transmembrane helix</keyword>
<dbReference type="AlphaFoldDB" id="A0A1I1ZUY3"/>
<evidence type="ECO:0000256" key="9">
    <source>
        <dbReference type="ARBA" id="ARBA00022741"/>
    </source>
</evidence>
<feature type="domain" description="HAMP" evidence="17">
    <location>
        <begin position="174"/>
        <end position="228"/>
    </location>
</feature>
<keyword evidence="7" id="KW-0808">Transferase</keyword>
<evidence type="ECO:0000256" key="5">
    <source>
        <dbReference type="ARBA" id="ARBA00022475"/>
    </source>
</evidence>
<evidence type="ECO:0000256" key="2">
    <source>
        <dbReference type="ARBA" id="ARBA00004651"/>
    </source>
</evidence>
<dbReference type="Gene3D" id="6.10.340.10">
    <property type="match status" value="1"/>
</dbReference>
<feature type="transmembrane region" description="Helical" evidence="15">
    <location>
        <begin position="12"/>
        <end position="30"/>
    </location>
</feature>
<dbReference type="Pfam" id="PF00672">
    <property type="entry name" value="HAMP"/>
    <property type="match status" value="1"/>
</dbReference>
<evidence type="ECO:0000256" key="11">
    <source>
        <dbReference type="ARBA" id="ARBA00022840"/>
    </source>
</evidence>
<dbReference type="InterPro" id="IPR003661">
    <property type="entry name" value="HisK_dim/P_dom"/>
</dbReference>
<keyword evidence="8 15" id="KW-0812">Transmembrane</keyword>
<dbReference type="GO" id="GO:0005886">
    <property type="term" value="C:plasma membrane"/>
    <property type="evidence" value="ECO:0007669"/>
    <property type="project" value="UniProtKB-SubCell"/>
</dbReference>
<dbReference type="InterPro" id="IPR036890">
    <property type="entry name" value="HATPase_C_sf"/>
</dbReference>
<dbReference type="InterPro" id="IPR004358">
    <property type="entry name" value="Sig_transdc_His_kin-like_C"/>
</dbReference>
<dbReference type="InterPro" id="IPR041610">
    <property type="entry name" value="ArlS_N"/>
</dbReference>
<dbReference type="SUPFAM" id="SSF55874">
    <property type="entry name" value="ATPase domain of HSP90 chaperone/DNA topoisomerase II/histidine kinase"/>
    <property type="match status" value="1"/>
</dbReference>
<dbReference type="InterPro" id="IPR003660">
    <property type="entry name" value="HAMP_dom"/>
</dbReference>
<dbReference type="InterPro" id="IPR003594">
    <property type="entry name" value="HATPase_dom"/>
</dbReference>
<dbReference type="InterPro" id="IPR005467">
    <property type="entry name" value="His_kinase_dom"/>
</dbReference>
<evidence type="ECO:0000256" key="8">
    <source>
        <dbReference type="ARBA" id="ARBA00022692"/>
    </source>
</evidence>
<feature type="domain" description="Histidine kinase" evidence="16">
    <location>
        <begin position="236"/>
        <end position="446"/>
    </location>
</feature>
<protein>
    <recommendedName>
        <fullName evidence="4">Signal transduction histidine-protein kinase ArlS</fullName>
        <ecNumber evidence="3">2.7.13.3</ecNumber>
    </recommendedName>
</protein>
<evidence type="ECO:0000256" key="1">
    <source>
        <dbReference type="ARBA" id="ARBA00000085"/>
    </source>
</evidence>
<dbReference type="CDD" id="cd06225">
    <property type="entry name" value="HAMP"/>
    <property type="match status" value="1"/>
</dbReference>
<evidence type="ECO:0000256" key="10">
    <source>
        <dbReference type="ARBA" id="ARBA00022777"/>
    </source>
</evidence>
<dbReference type="PROSITE" id="PS50885">
    <property type="entry name" value="HAMP"/>
    <property type="match status" value="1"/>
</dbReference>
<evidence type="ECO:0000256" key="15">
    <source>
        <dbReference type="SAM" id="Phobius"/>
    </source>
</evidence>
<dbReference type="Pfam" id="PF02518">
    <property type="entry name" value="HATPase_c"/>
    <property type="match status" value="1"/>
</dbReference>
<dbReference type="SUPFAM" id="SSF47384">
    <property type="entry name" value="Homodimeric domain of signal transducing histidine kinase"/>
    <property type="match status" value="1"/>
</dbReference>
<comment type="catalytic activity">
    <reaction evidence="1">
        <text>ATP + protein L-histidine = ADP + protein N-phospho-L-histidine.</text>
        <dbReference type="EC" id="2.7.13.3"/>
    </reaction>
</comment>
<dbReference type="Gene3D" id="3.30.565.10">
    <property type="entry name" value="Histidine kinase-like ATPase, C-terminal domain"/>
    <property type="match status" value="1"/>
</dbReference>
<dbReference type="GO" id="GO:0005524">
    <property type="term" value="F:ATP binding"/>
    <property type="evidence" value="ECO:0007669"/>
    <property type="project" value="UniProtKB-KW"/>
</dbReference>
<dbReference type="Pfam" id="PF00512">
    <property type="entry name" value="HisKA"/>
    <property type="match status" value="1"/>
</dbReference>
<dbReference type="FunFam" id="1.10.287.130:FF:000001">
    <property type="entry name" value="Two-component sensor histidine kinase"/>
    <property type="match status" value="1"/>
</dbReference>
<dbReference type="PANTHER" id="PTHR45436">
    <property type="entry name" value="SENSOR HISTIDINE KINASE YKOH"/>
    <property type="match status" value="1"/>
</dbReference>
<dbReference type="SMART" id="SM00388">
    <property type="entry name" value="HisKA"/>
    <property type="match status" value="1"/>
</dbReference>
<accession>A0A1I1ZUY3</accession>
<evidence type="ECO:0000256" key="6">
    <source>
        <dbReference type="ARBA" id="ARBA00022553"/>
    </source>
</evidence>
<dbReference type="CDD" id="cd00082">
    <property type="entry name" value="HisKA"/>
    <property type="match status" value="1"/>
</dbReference>
<dbReference type="InterPro" id="IPR036097">
    <property type="entry name" value="HisK_dim/P_sf"/>
</dbReference>
<keyword evidence="19" id="KW-1185">Reference proteome</keyword>
<evidence type="ECO:0000259" key="17">
    <source>
        <dbReference type="PROSITE" id="PS50885"/>
    </source>
</evidence>
<keyword evidence="14 15" id="KW-0472">Membrane</keyword>
<dbReference type="STRING" id="640948.SAMN05216238_11368"/>